<accession>A0A562BDU4</accession>
<dbReference type="Gene3D" id="3.90.70.10">
    <property type="entry name" value="Cysteine proteinases"/>
    <property type="match status" value="1"/>
</dbReference>
<dbReference type="InterPro" id="IPR039564">
    <property type="entry name" value="Peptidase_C39-like"/>
</dbReference>
<dbReference type="Pfam" id="PF13181">
    <property type="entry name" value="TPR_8"/>
    <property type="match status" value="1"/>
</dbReference>
<dbReference type="Proteomes" id="UP000318141">
    <property type="component" value="Unassembled WGS sequence"/>
</dbReference>
<dbReference type="Gene3D" id="1.25.40.10">
    <property type="entry name" value="Tetratricopeptide repeat domain"/>
    <property type="match status" value="6"/>
</dbReference>
<sequence>MTQAAPLNLYEHVLHLADHGNSHAAFALLEGLKDDPTAAAQALAARVLRHVGAPRRADAMMMRLWRAQPHDPEAMIGYLRLLISRRGYYRAWAWAEENPLPDHASAEQRAEWLAQNGELASLQRDWKRAAACYADALALAPASPWIWVEYAYGLEREDRYDEAVAAAERALELDTDFRSALQAVAHLYTLTGRDAEARAVLDHASARMQSADLEAQRYTLLAEQGRHEAALDALSRSRRFAPLADKARRAWLDIAEAETLLQLGRLAEAARACRRVEDNPYHAQLAARIDAAIAAGEAPRRVRLHVGFVRQHHQTCAPATLSALSGYWGRAARHLEIAEEICYDGTPSFSERAWAERNGFVVREFTVDWESATRLLDAGVPFTLTTQFAASGHLQAVIGYDTIRRTLLIRDPFQRVFGEFEAEKLFADNRFSGPRGMVLLPPEETGRIDGIPLPDADSWDRYYAVVQALEGHDRATAGAVAQKQAASEPGHWLTVWCQRVLAHYDADMEAVLAHTDTLIDRFGEVAALTLYKSRLLDALGQSPQSLALMQAAVKREPWNAPLLTRLAQLESEDARLLPDVAIHIGRSLRVQPFEADAWRVMANMLWMSGQKPLALRHYRIAASLGEFNEDHAVAYFQACCGTGRVSEGLEFLAGRVQRLGSRSSAPAISYFLQLEAMERGSEGFAMLESAMTRRPEDDALRYFHAERLLAYGEADKACAMLAGARGAVRRVERLRVEAQMARREGRIAQAWQAIALACEQEPLNLGLQRMAVDILVERSGQAAAVAYVRALCERHTTSIGLHELLLQLLPAELLDERHAVIRHVLELNPRHANFQRELALNLAAQRRLDEAWVAGRLAVELAPWAGQGYSVLGYLHQSAGDLDAAAAQYRQALTCSVDLTGAMAELVRIQQGDAGRRAALQFVREQLHVQATQGDAVLTFQELAARSLLDDTLTAELTDLRDARPELWQTWAALGIQHADRQRLEEAAAIVEAAIERFPLTPRLHFEKARNALNRRCVDEAVAALRRTLQLSPAWDWPIRLFADLAMQYPGQLDAALALLDAPQSRTADSADCQVQRARVLWKMDRHADALAQLESTLQRWPSHAQAWAMLAQISSAAGEPARPGALARKLAESRPDNIDVWIRAAEHADTLEAALAALDRADAIDAREPRAYIARIDALGRFGQHGQALAATRRTPWGERTPLSIRRLEPRILWRRDGRDEALAVLRALLAEEPNDFALWQDFGDVCVAMEKFEDAGTAGREMARIDPTHAVGYAFIAHAARKLGRQQAAAEAYRAALARDPSYEFAAMGLADVLLDISTDEARAAIDGLRERFPGAATALRELRLALRGDNPSEAPAPLSVIVRANDNEPVFHEAVKLLSRGVWRLALQQTVQAACAEGEASDAACRFWLQDAFDMARANLIDTLQPYLEADRHHRLKLAVIEAAGEARQVRHVFTLMKRYEVALRADVRCWSAISYVLATAQHYDAVVAWMHDWRRADAPFWTLDNLAVSLRHGDNRQLAHEVCVASYQMEPRGGCAAVWLAEDAAEAGDLDGLSAWLDRLADIEVQGYLRPHVDVLTGYLKSMRTGRVTLFRQAMKRVASLQSVRPPLHRLVGMLRRRWARAGQSGWAKAWRWLSTL</sequence>
<dbReference type="Pfam" id="PF13529">
    <property type="entry name" value="Peptidase_C39_2"/>
    <property type="match status" value="1"/>
</dbReference>
<protein>
    <submittedName>
        <fullName evidence="2">Tetratricopeptide repeat protein</fullName>
    </submittedName>
</protein>
<proteinExistence type="predicted"/>
<dbReference type="PANTHER" id="PTHR12558">
    <property type="entry name" value="CELL DIVISION CYCLE 16,23,27"/>
    <property type="match status" value="1"/>
</dbReference>
<dbReference type="OrthoDB" id="221093at2"/>
<dbReference type="InterPro" id="IPR011990">
    <property type="entry name" value="TPR-like_helical_dom_sf"/>
</dbReference>
<dbReference type="PANTHER" id="PTHR12558:SF33">
    <property type="entry name" value="BLL7664 PROTEIN"/>
    <property type="match status" value="1"/>
</dbReference>
<evidence type="ECO:0000313" key="2">
    <source>
        <dbReference type="EMBL" id="TWG83357.1"/>
    </source>
</evidence>
<evidence type="ECO:0000259" key="1">
    <source>
        <dbReference type="Pfam" id="PF13529"/>
    </source>
</evidence>
<feature type="domain" description="Peptidase C39-like" evidence="1">
    <location>
        <begin position="306"/>
        <end position="412"/>
    </location>
</feature>
<reference evidence="2 3" key="1">
    <citation type="submission" date="2019-07" db="EMBL/GenBank/DDBJ databases">
        <title>Genome sequencing of lignin-degrading bacterial isolates.</title>
        <authorList>
            <person name="Gladden J."/>
        </authorList>
    </citation>
    <scope>NUCLEOTIDE SEQUENCE [LARGE SCALE GENOMIC DNA]</scope>
    <source>
        <strain evidence="2 3">J11</strain>
    </source>
</reference>
<dbReference type="SMART" id="SM00028">
    <property type="entry name" value="TPR"/>
    <property type="match status" value="8"/>
</dbReference>
<dbReference type="SUPFAM" id="SSF48452">
    <property type="entry name" value="TPR-like"/>
    <property type="match status" value="5"/>
</dbReference>
<dbReference type="EMBL" id="VLJN01000025">
    <property type="protein sequence ID" value="TWG83357.1"/>
    <property type="molecule type" value="Genomic_DNA"/>
</dbReference>
<keyword evidence="3" id="KW-1185">Reference proteome</keyword>
<name>A0A562BDU4_9BURK</name>
<dbReference type="Pfam" id="PF13432">
    <property type="entry name" value="TPR_16"/>
    <property type="match status" value="2"/>
</dbReference>
<comment type="caution">
    <text evidence="2">The sequence shown here is derived from an EMBL/GenBank/DDBJ whole genome shotgun (WGS) entry which is preliminary data.</text>
</comment>
<evidence type="ECO:0000313" key="3">
    <source>
        <dbReference type="Proteomes" id="UP000318141"/>
    </source>
</evidence>
<gene>
    <name evidence="2" type="ORF">L602_003100000420</name>
</gene>
<dbReference type="InterPro" id="IPR019734">
    <property type="entry name" value="TPR_rpt"/>
</dbReference>
<organism evidence="2 3">
    <name type="scientific">Cupriavidus gilardii J11</name>
    <dbReference type="NCBI Taxonomy" id="936133"/>
    <lineage>
        <taxon>Bacteria</taxon>
        <taxon>Pseudomonadati</taxon>
        <taxon>Pseudomonadota</taxon>
        <taxon>Betaproteobacteria</taxon>
        <taxon>Burkholderiales</taxon>
        <taxon>Burkholderiaceae</taxon>
        <taxon>Cupriavidus</taxon>
    </lineage>
</organism>